<dbReference type="RefSeq" id="WP_209887062.1">
    <property type="nucleotide sequence ID" value="NZ_BAAAJV010000011.1"/>
</dbReference>
<dbReference type="EMBL" id="JAGIOC010000001">
    <property type="protein sequence ID" value="MBP2407626.1"/>
    <property type="molecule type" value="Genomic_DNA"/>
</dbReference>
<keyword evidence="2" id="KW-1185">Reference proteome</keyword>
<dbReference type="SUPFAM" id="SSF53335">
    <property type="entry name" value="S-adenosyl-L-methionine-dependent methyltransferases"/>
    <property type="match status" value="1"/>
</dbReference>
<organism evidence="1 2">
    <name type="scientific">Brachybacterium fresconis</name>
    <dbReference type="NCBI Taxonomy" id="173363"/>
    <lineage>
        <taxon>Bacteria</taxon>
        <taxon>Bacillati</taxon>
        <taxon>Actinomycetota</taxon>
        <taxon>Actinomycetes</taxon>
        <taxon>Micrococcales</taxon>
        <taxon>Dermabacteraceae</taxon>
        <taxon>Brachybacterium</taxon>
    </lineage>
</organism>
<accession>A0ABS4YFP2</accession>
<sequence length="261" mass="28395">MVHAWDPEQYLKFGDERGRPFTDLLARVDAEAPELVVDLGAGPGTLTAALTARWPSARVLAVDSSPEMIARAESVAGIHAELGNLRTWEPPAPIDVLVSNAALQWVPDHLEQLPRLAGLLSPGGVLAMQVPGNFAEPIHTIRHDLAAEDPYAEHLVGVAHPASYDASTYVRALQRLGLEVDAWETTYLHVLHGRDPVFEWVSGTGARPTLQALPASLRPAFEAEFRARLCAAYPDDGRGVLMPFRRVFAVAHWSAGDGRTR</sequence>
<evidence type="ECO:0000313" key="1">
    <source>
        <dbReference type="EMBL" id="MBP2407626.1"/>
    </source>
</evidence>
<comment type="caution">
    <text evidence="1">The sequence shown here is derived from an EMBL/GenBank/DDBJ whole genome shotgun (WGS) entry which is preliminary data.</text>
</comment>
<dbReference type="CDD" id="cd02440">
    <property type="entry name" value="AdoMet_MTases"/>
    <property type="match status" value="1"/>
</dbReference>
<gene>
    <name evidence="1" type="ORF">JOF44_000529</name>
</gene>
<reference evidence="1 2" key="1">
    <citation type="submission" date="2021-03" db="EMBL/GenBank/DDBJ databases">
        <title>Sequencing the genomes of 1000 actinobacteria strains.</title>
        <authorList>
            <person name="Klenk H.-P."/>
        </authorList>
    </citation>
    <scope>NUCLEOTIDE SEQUENCE [LARGE SCALE GENOMIC DNA]</scope>
    <source>
        <strain evidence="1 2">DSM 14564</strain>
    </source>
</reference>
<dbReference type="PANTHER" id="PTHR43861:SF1">
    <property type="entry name" value="TRANS-ACONITATE 2-METHYLTRANSFERASE"/>
    <property type="match status" value="1"/>
</dbReference>
<dbReference type="Pfam" id="PF13489">
    <property type="entry name" value="Methyltransf_23"/>
    <property type="match status" value="1"/>
</dbReference>
<name>A0ABS4YFP2_9MICO</name>
<dbReference type="Gene3D" id="1.10.150.290">
    <property type="entry name" value="S-adenosyl-L-methionine-dependent methyltransferases"/>
    <property type="match status" value="1"/>
</dbReference>
<dbReference type="Gene3D" id="3.40.50.150">
    <property type="entry name" value="Vaccinia Virus protein VP39"/>
    <property type="match status" value="1"/>
</dbReference>
<proteinExistence type="predicted"/>
<keyword evidence="1" id="KW-0489">Methyltransferase</keyword>
<protein>
    <submittedName>
        <fullName evidence="1">Trans-aconitate 2-methyltransferase</fullName>
        <ecNumber evidence="1">2.1.1.144</ecNumber>
    </submittedName>
</protein>
<dbReference type="GO" id="GO:0030798">
    <property type="term" value="F:trans-aconitate 2-methyltransferase activity"/>
    <property type="evidence" value="ECO:0007669"/>
    <property type="project" value="UniProtKB-EC"/>
</dbReference>
<dbReference type="PANTHER" id="PTHR43861">
    <property type="entry name" value="TRANS-ACONITATE 2-METHYLTRANSFERASE-RELATED"/>
    <property type="match status" value="1"/>
</dbReference>
<dbReference type="Proteomes" id="UP000698222">
    <property type="component" value="Unassembled WGS sequence"/>
</dbReference>
<dbReference type="InterPro" id="IPR023149">
    <property type="entry name" value="Trans_acon_MeTrfase_C"/>
</dbReference>
<dbReference type="GO" id="GO:0032259">
    <property type="term" value="P:methylation"/>
    <property type="evidence" value="ECO:0007669"/>
    <property type="project" value="UniProtKB-KW"/>
</dbReference>
<evidence type="ECO:0000313" key="2">
    <source>
        <dbReference type="Proteomes" id="UP000698222"/>
    </source>
</evidence>
<dbReference type="EC" id="2.1.1.144" evidence="1"/>
<dbReference type="InterPro" id="IPR029063">
    <property type="entry name" value="SAM-dependent_MTases_sf"/>
</dbReference>
<keyword evidence="1" id="KW-0808">Transferase</keyword>